<accession>A0A2U2CAT6</accession>
<keyword evidence="2" id="KW-1185">Reference proteome</keyword>
<sequence>MTVLQDALPVAPWMDPRLKRLPGILPLDPADWLVVDEAYAGQMAERVRLLETKRAAVLQALPEAADAVGELVDTVEARLPALGFARDGGAWLCPDGRRVEGEEGLARLGHLLQEDLCVMQPGPDGIPRLTAAVLCFPASWTLAEKLGRGLPGIHKPVPGYAGGLEARVQRLFEAIRPEQPLWRMNYLDYIDPTLHQPRLESEKRPHRDGPEQAGGGYIRCERQCLVRLPRTRAVVFSIHTYVVPRASLSAEEEAAFPART</sequence>
<dbReference type="Pfam" id="PF11927">
    <property type="entry name" value="HODM_asu-like"/>
    <property type="match status" value="1"/>
</dbReference>
<dbReference type="OrthoDB" id="5242510at2"/>
<dbReference type="Proteomes" id="UP000244940">
    <property type="component" value="Unassembled WGS sequence"/>
</dbReference>
<organism evidence="1 2">
    <name type="scientific">Pararhodobacter marinus</name>
    <dbReference type="NCBI Taxonomy" id="2184063"/>
    <lineage>
        <taxon>Bacteria</taxon>
        <taxon>Pseudomonadati</taxon>
        <taxon>Pseudomonadota</taxon>
        <taxon>Alphaproteobacteria</taxon>
        <taxon>Rhodobacterales</taxon>
        <taxon>Paracoccaceae</taxon>
        <taxon>Pararhodobacter</taxon>
    </lineage>
</organism>
<name>A0A2U2CAT6_9RHOB</name>
<dbReference type="AlphaFoldDB" id="A0A2U2CAT6"/>
<dbReference type="GeneID" id="94365087"/>
<protein>
    <submittedName>
        <fullName evidence="1">DUF3445 domain-containing protein</fullName>
    </submittedName>
</protein>
<dbReference type="RefSeq" id="WP_109533055.1">
    <property type="nucleotide sequence ID" value="NZ_QEYD01000005.1"/>
</dbReference>
<dbReference type="EMBL" id="QEYD01000005">
    <property type="protein sequence ID" value="PWE29006.1"/>
    <property type="molecule type" value="Genomic_DNA"/>
</dbReference>
<evidence type="ECO:0000313" key="1">
    <source>
        <dbReference type="EMBL" id="PWE29006.1"/>
    </source>
</evidence>
<dbReference type="InterPro" id="IPR021848">
    <property type="entry name" value="HODM_asu-like"/>
</dbReference>
<evidence type="ECO:0000313" key="2">
    <source>
        <dbReference type="Proteomes" id="UP000244940"/>
    </source>
</evidence>
<gene>
    <name evidence="1" type="ORF">C4N9_09315</name>
</gene>
<comment type="caution">
    <text evidence="1">The sequence shown here is derived from an EMBL/GenBank/DDBJ whole genome shotgun (WGS) entry which is preliminary data.</text>
</comment>
<proteinExistence type="predicted"/>
<reference evidence="1 2" key="1">
    <citation type="submission" date="2018-05" db="EMBL/GenBank/DDBJ databases">
        <title>Pararhodobacter marina sp. nov., isolated from deep-sea water of the Indian Ocean.</title>
        <authorList>
            <person name="Lai Q.Sr."/>
            <person name="Liu X."/>
            <person name="Shao Z."/>
        </authorList>
    </citation>
    <scope>NUCLEOTIDE SEQUENCE [LARGE SCALE GENOMIC DNA]</scope>
    <source>
        <strain evidence="1 2">CIC4N-9</strain>
    </source>
</reference>